<dbReference type="AlphaFoldDB" id="A0A8X6R074"/>
<evidence type="ECO:0000256" key="2">
    <source>
        <dbReference type="ARBA" id="ARBA00022737"/>
    </source>
</evidence>
<keyword evidence="2" id="KW-0677">Repeat</keyword>
<dbReference type="Pfam" id="PF00008">
    <property type="entry name" value="EGF"/>
    <property type="match status" value="1"/>
</dbReference>
<dbReference type="PROSITE" id="PS50026">
    <property type="entry name" value="EGF_3"/>
    <property type="match status" value="1"/>
</dbReference>
<dbReference type="CDD" id="cd00054">
    <property type="entry name" value="EGF_CA"/>
    <property type="match status" value="1"/>
</dbReference>
<dbReference type="Gene3D" id="2.10.25.10">
    <property type="entry name" value="Laminin"/>
    <property type="match status" value="1"/>
</dbReference>
<feature type="chain" id="PRO_5036481362" description="EGF-like domain-containing protein" evidence="5">
    <location>
        <begin position="18"/>
        <end position="95"/>
    </location>
</feature>
<name>A0A8X6R074_NEPPI</name>
<organism evidence="7 8">
    <name type="scientific">Nephila pilipes</name>
    <name type="common">Giant wood spider</name>
    <name type="synonym">Nephila maculata</name>
    <dbReference type="NCBI Taxonomy" id="299642"/>
    <lineage>
        <taxon>Eukaryota</taxon>
        <taxon>Metazoa</taxon>
        <taxon>Ecdysozoa</taxon>
        <taxon>Arthropoda</taxon>
        <taxon>Chelicerata</taxon>
        <taxon>Arachnida</taxon>
        <taxon>Araneae</taxon>
        <taxon>Araneomorphae</taxon>
        <taxon>Entelegynae</taxon>
        <taxon>Araneoidea</taxon>
        <taxon>Nephilidae</taxon>
        <taxon>Nephila</taxon>
    </lineage>
</organism>
<evidence type="ECO:0000259" key="6">
    <source>
        <dbReference type="PROSITE" id="PS50026"/>
    </source>
</evidence>
<reference evidence="7" key="1">
    <citation type="submission" date="2020-08" db="EMBL/GenBank/DDBJ databases">
        <title>Multicomponent nature underlies the extraordinary mechanical properties of spider dragline silk.</title>
        <authorList>
            <person name="Kono N."/>
            <person name="Nakamura H."/>
            <person name="Mori M."/>
            <person name="Yoshida Y."/>
            <person name="Ohtoshi R."/>
            <person name="Malay A.D."/>
            <person name="Moran D.A.P."/>
            <person name="Tomita M."/>
            <person name="Numata K."/>
            <person name="Arakawa K."/>
        </authorList>
    </citation>
    <scope>NUCLEOTIDE SEQUENCE</scope>
</reference>
<keyword evidence="5" id="KW-0732">Signal</keyword>
<keyword evidence="3 4" id="KW-1015">Disulfide bond</keyword>
<dbReference type="SUPFAM" id="SSF57196">
    <property type="entry name" value="EGF/Laminin"/>
    <property type="match status" value="1"/>
</dbReference>
<evidence type="ECO:0000313" key="7">
    <source>
        <dbReference type="EMBL" id="GFU47450.1"/>
    </source>
</evidence>
<evidence type="ECO:0000256" key="1">
    <source>
        <dbReference type="ARBA" id="ARBA00022536"/>
    </source>
</evidence>
<proteinExistence type="predicted"/>
<dbReference type="FunFam" id="2.10.25.10:FF:000095">
    <property type="entry name" value="Notch, isoform B"/>
    <property type="match status" value="1"/>
</dbReference>
<dbReference type="InterPro" id="IPR000742">
    <property type="entry name" value="EGF"/>
</dbReference>
<feature type="disulfide bond" evidence="4">
    <location>
        <begin position="51"/>
        <end position="60"/>
    </location>
</feature>
<keyword evidence="1 4" id="KW-0245">EGF-like domain</keyword>
<dbReference type="PROSITE" id="PS00022">
    <property type="entry name" value="EGF_1"/>
    <property type="match status" value="1"/>
</dbReference>
<gene>
    <name evidence="7" type="ORF">NPIL_135732</name>
</gene>
<dbReference type="EMBL" id="BMAW01086457">
    <property type="protein sequence ID" value="GFU47450.1"/>
    <property type="molecule type" value="Genomic_DNA"/>
</dbReference>
<feature type="signal peptide" evidence="5">
    <location>
        <begin position="1"/>
        <end position="17"/>
    </location>
</feature>
<sequence>MILLIAVGGVFLLGAVALETQDEKLADPCTDQPCKNGGTCKIDNNSFRCECPFPYTGKKCDKECKCEKGTCKLKDGNTVCVCPPEFSNITISLCK</sequence>
<accession>A0A8X6R074</accession>
<evidence type="ECO:0000256" key="5">
    <source>
        <dbReference type="SAM" id="SignalP"/>
    </source>
</evidence>
<protein>
    <recommendedName>
        <fullName evidence="6">EGF-like domain-containing protein</fullName>
    </recommendedName>
</protein>
<feature type="non-terminal residue" evidence="7">
    <location>
        <position position="1"/>
    </location>
</feature>
<comment type="caution">
    <text evidence="4">Lacks conserved residue(s) required for the propagation of feature annotation.</text>
</comment>
<evidence type="ECO:0000313" key="8">
    <source>
        <dbReference type="Proteomes" id="UP000887013"/>
    </source>
</evidence>
<keyword evidence="8" id="KW-1185">Reference proteome</keyword>
<dbReference type="SMART" id="SM00181">
    <property type="entry name" value="EGF"/>
    <property type="match status" value="2"/>
</dbReference>
<evidence type="ECO:0000256" key="3">
    <source>
        <dbReference type="ARBA" id="ARBA00023157"/>
    </source>
</evidence>
<dbReference type="Proteomes" id="UP000887013">
    <property type="component" value="Unassembled WGS sequence"/>
</dbReference>
<comment type="caution">
    <text evidence="7">The sequence shown here is derived from an EMBL/GenBank/DDBJ whole genome shotgun (WGS) entry which is preliminary data.</text>
</comment>
<evidence type="ECO:0000256" key="4">
    <source>
        <dbReference type="PROSITE-ProRule" id="PRU00076"/>
    </source>
</evidence>
<feature type="domain" description="EGF-like" evidence="6">
    <location>
        <begin position="25"/>
        <end position="61"/>
    </location>
</feature>